<evidence type="ECO:0000313" key="4">
    <source>
        <dbReference type="Proteomes" id="UP001597012"/>
    </source>
</evidence>
<dbReference type="Gene3D" id="3.40.710.10">
    <property type="entry name" value="DD-peptidase/beta-lactamase superfamily"/>
    <property type="match status" value="1"/>
</dbReference>
<dbReference type="InterPro" id="IPR001466">
    <property type="entry name" value="Beta-lactam-related"/>
</dbReference>
<dbReference type="Proteomes" id="UP001597012">
    <property type="component" value="Unassembled WGS sequence"/>
</dbReference>
<sequence length="447" mass="50482">MKTKNSISILLALLLNVTVFFSQESSLESIASKYQSSFKENNQGVGILVKRDNEVYTASIGNHNLTEHSVFNIGSATKTFTAILILQEVEKGNIKLTDTIGTYLDPIPNIDGTLSIEQLLAHETGLDEVISRNIEDIFYAKNDVLYQDELLQQVGENNPDMVGKYDYCNTNYFLLGRIIEKLTDQNYFDAVRERIIEPLQLQHTYPYVHKNLPNLATPMHDDKDVTEFLDYRYFANIAFAAGSVASTLFDMEVFYTSLFETEKLLKKETLALLMESGNEVYGLGIFKPNPNEGNYYGHGGNNIGYSFRNGYNPDTKNLFMIFSNSRKIPKSEVINFDLITFLNGRPIVQFSAINIENFKDYTGTYLLAEANLEFVIELDGKTMYLLVPAQDAKSELTQKNKTTLMDTSVGATFSIIEGAEDRLKFEQNGFSTEIVKVTSQNTNSEQK</sequence>
<evidence type="ECO:0000256" key="1">
    <source>
        <dbReference type="SAM" id="SignalP"/>
    </source>
</evidence>
<dbReference type="EMBL" id="JBHTHY010000003">
    <property type="protein sequence ID" value="MFD0796880.1"/>
    <property type="molecule type" value="Genomic_DNA"/>
</dbReference>
<organism evidence="3 4">
    <name type="scientific">Maribacter chungangensis</name>
    <dbReference type="NCBI Taxonomy" id="1069117"/>
    <lineage>
        <taxon>Bacteria</taxon>
        <taxon>Pseudomonadati</taxon>
        <taxon>Bacteroidota</taxon>
        <taxon>Flavobacteriia</taxon>
        <taxon>Flavobacteriales</taxon>
        <taxon>Flavobacteriaceae</taxon>
        <taxon>Maribacter</taxon>
    </lineage>
</organism>
<protein>
    <submittedName>
        <fullName evidence="3">Serine hydrolase domain-containing protein</fullName>
        <ecNumber evidence="3">3.-.-.-</ecNumber>
    </submittedName>
</protein>
<gene>
    <name evidence="3" type="ORF">ACFQZJ_05375</name>
</gene>
<keyword evidence="1" id="KW-0732">Signal</keyword>
<dbReference type="InterPro" id="IPR012338">
    <property type="entry name" value="Beta-lactam/transpept-like"/>
</dbReference>
<dbReference type="RefSeq" id="WP_379932838.1">
    <property type="nucleotide sequence ID" value="NZ_JBHTHY010000003.1"/>
</dbReference>
<proteinExistence type="predicted"/>
<dbReference type="GO" id="GO:0016787">
    <property type="term" value="F:hydrolase activity"/>
    <property type="evidence" value="ECO:0007669"/>
    <property type="project" value="UniProtKB-KW"/>
</dbReference>
<feature type="chain" id="PRO_5045299922" evidence="1">
    <location>
        <begin position="23"/>
        <end position="447"/>
    </location>
</feature>
<dbReference type="InterPro" id="IPR050491">
    <property type="entry name" value="AmpC-like"/>
</dbReference>
<dbReference type="PANTHER" id="PTHR46825:SF9">
    <property type="entry name" value="BETA-LACTAMASE-RELATED DOMAIN-CONTAINING PROTEIN"/>
    <property type="match status" value="1"/>
</dbReference>
<dbReference type="EC" id="3.-.-.-" evidence="3"/>
<reference evidence="4" key="1">
    <citation type="journal article" date="2019" name="Int. J. Syst. Evol. Microbiol.">
        <title>The Global Catalogue of Microorganisms (GCM) 10K type strain sequencing project: providing services to taxonomists for standard genome sequencing and annotation.</title>
        <authorList>
            <consortium name="The Broad Institute Genomics Platform"/>
            <consortium name="The Broad Institute Genome Sequencing Center for Infectious Disease"/>
            <person name="Wu L."/>
            <person name="Ma J."/>
        </authorList>
    </citation>
    <scope>NUCLEOTIDE SEQUENCE [LARGE SCALE GENOMIC DNA]</scope>
    <source>
        <strain evidence="4">CCUG 61948</strain>
    </source>
</reference>
<name>A0ABW3B182_9FLAO</name>
<dbReference type="PANTHER" id="PTHR46825">
    <property type="entry name" value="D-ALANYL-D-ALANINE-CARBOXYPEPTIDASE/ENDOPEPTIDASE AMPH"/>
    <property type="match status" value="1"/>
</dbReference>
<accession>A0ABW3B182</accession>
<feature type="signal peptide" evidence="1">
    <location>
        <begin position="1"/>
        <end position="22"/>
    </location>
</feature>
<evidence type="ECO:0000313" key="3">
    <source>
        <dbReference type="EMBL" id="MFD0796880.1"/>
    </source>
</evidence>
<keyword evidence="3" id="KW-0378">Hydrolase</keyword>
<dbReference type="SUPFAM" id="SSF56601">
    <property type="entry name" value="beta-lactamase/transpeptidase-like"/>
    <property type="match status" value="1"/>
</dbReference>
<feature type="domain" description="Beta-lactamase-related" evidence="2">
    <location>
        <begin position="43"/>
        <end position="339"/>
    </location>
</feature>
<comment type="caution">
    <text evidence="3">The sequence shown here is derived from an EMBL/GenBank/DDBJ whole genome shotgun (WGS) entry which is preliminary data.</text>
</comment>
<keyword evidence="4" id="KW-1185">Reference proteome</keyword>
<evidence type="ECO:0000259" key="2">
    <source>
        <dbReference type="Pfam" id="PF00144"/>
    </source>
</evidence>
<dbReference type="Pfam" id="PF00144">
    <property type="entry name" value="Beta-lactamase"/>
    <property type="match status" value="1"/>
</dbReference>